<keyword evidence="4 8" id="KW-0378">Hydrolase</keyword>
<keyword evidence="2 8" id="KW-0645">Protease</keyword>
<dbReference type="EC" id="3.4.-.-" evidence="8"/>
<dbReference type="InterPro" id="IPR036590">
    <property type="entry name" value="SRAP-like"/>
</dbReference>
<keyword evidence="3" id="KW-0227">DNA damage</keyword>
<keyword evidence="10" id="KW-1185">Reference proteome</keyword>
<keyword evidence="6" id="KW-0238">DNA-binding</keyword>
<evidence type="ECO:0000256" key="3">
    <source>
        <dbReference type="ARBA" id="ARBA00022763"/>
    </source>
</evidence>
<dbReference type="PANTHER" id="PTHR13604:SF0">
    <property type="entry name" value="ABASIC SITE PROCESSING PROTEIN HMCES"/>
    <property type="match status" value="1"/>
</dbReference>
<evidence type="ECO:0000256" key="6">
    <source>
        <dbReference type="ARBA" id="ARBA00023125"/>
    </source>
</evidence>
<evidence type="ECO:0000256" key="8">
    <source>
        <dbReference type="RuleBase" id="RU364100"/>
    </source>
</evidence>
<dbReference type="Gene3D" id="3.90.1680.10">
    <property type="entry name" value="SOS response associated peptidase-like"/>
    <property type="match status" value="1"/>
</dbReference>
<comment type="caution">
    <text evidence="9">The sequence shown here is derived from an EMBL/GenBank/DDBJ whole genome shotgun (WGS) entry which is preliminary data.</text>
</comment>
<proteinExistence type="inferred from homology"/>
<dbReference type="RefSeq" id="WP_188636958.1">
    <property type="nucleotide sequence ID" value="NZ_BMNN01000006.1"/>
</dbReference>
<reference evidence="10" key="1">
    <citation type="journal article" date="2019" name="Int. J. Syst. Evol. Microbiol.">
        <title>The Global Catalogue of Microorganisms (GCM) 10K type strain sequencing project: providing services to taxonomists for standard genome sequencing and annotation.</title>
        <authorList>
            <consortium name="The Broad Institute Genomics Platform"/>
            <consortium name="The Broad Institute Genome Sequencing Center for Infectious Disease"/>
            <person name="Wu L."/>
            <person name="Ma J."/>
        </authorList>
    </citation>
    <scope>NUCLEOTIDE SEQUENCE [LARGE SCALE GENOMIC DNA]</scope>
    <source>
        <strain evidence="10">JCM 11590</strain>
    </source>
</reference>
<evidence type="ECO:0000256" key="7">
    <source>
        <dbReference type="ARBA" id="ARBA00023239"/>
    </source>
</evidence>
<name>A0ABQ2CS37_9GAMM</name>
<dbReference type="Pfam" id="PF02586">
    <property type="entry name" value="SRAP"/>
    <property type="match status" value="1"/>
</dbReference>
<evidence type="ECO:0000313" key="9">
    <source>
        <dbReference type="EMBL" id="GGJ06733.1"/>
    </source>
</evidence>
<comment type="similarity">
    <text evidence="1 8">Belongs to the SOS response-associated peptidase family.</text>
</comment>
<protein>
    <recommendedName>
        <fullName evidence="8">Abasic site processing protein</fullName>
        <ecNumber evidence="8">3.4.-.-</ecNumber>
    </recommendedName>
</protein>
<dbReference type="EMBL" id="BMNN01000006">
    <property type="protein sequence ID" value="GGJ06733.1"/>
    <property type="molecule type" value="Genomic_DNA"/>
</dbReference>
<keyword evidence="5" id="KW-0190">Covalent protein-DNA linkage</keyword>
<evidence type="ECO:0000256" key="5">
    <source>
        <dbReference type="ARBA" id="ARBA00023124"/>
    </source>
</evidence>
<evidence type="ECO:0000256" key="1">
    <source>
        <dbReference type="ARBA" id="ARBA00008136"/>
    </source>
</evidence>
<dbReference type="InterPro" id="IPR003738">
    <property type="entry name" value="SRAP"/>
</dbReference>
<dbReference type="SUPFAM" id="SSF143081">
    <property type="entry name" value="BB1717-like"/>
    <property type="match status" value="1"/>
</dbReference>
<organism evidence="9 10">
    <name type="scientific">Halopseudomonas pertucinogena</name>
    <dbReference type="NCBI Taxonomy" id="86175"/>
    <lineage>
        <taxon>Bacteria</taxon>
        <taxon>Pseudomonadati</taxon>
        <taxon>Pseudomonadota</taxon>
        <taxon>Gammaproteobacteria</taxon>
        <taxon>Pseudomonadales</taxon>
        <taxon>Pseudomonadaceae</taxon>
        <taxon>Halopseudomonas</taxon>
    </lineage>
</organism>
<gene>
    <name evidence="9" type="ORF">GCM10009083_24670</name>
</gene>
<evidence type="ECO:0000256" key="2">
    <source>
        <dbReference type="ARBA" id="ARBA00022670"/>
    </source>
</evidence>
<keyword evidence="7" id="KW-0456">Lyase</keyword>
<accession>A0ABQ2CS37</accession>
<dbReference type="PANTHER" id="PTHR13604">
    <property type="entry name" value="DC12-RELATED"/>
    <property type="match status" value="1"/>
</dbReference>
<evidence type="ECO:0000256" key="4">
    <source>
        <dbReference type="ARBA" id="ARBA00022801"/>
    </source>
</evidence>
<sequence length="235" mass="26205">MCGRFAQYRIAWEYLEPIGLQLPLLGGMDPEPINRYNVAPRSKVRILHQDPGGLRWDLVPWGWAPFWARGKRPPAINARGETAATGKFFKSIWAGGRCVVPADGWYEWVKDPDDPKQKQPYFIHRKDGEPMYFAAIGQFRRDGGEPHEGDGFVIITADSDQGMVDIHDRKPVVLSPETAANWLDPELAADEAGVIIARHGEPADVFEWYPVGKAVGNVRNEGGTLIAMAPHHDQG</sequence>
<dbReference type="Proteomes" id="UP000633263">
    <property type="component" value="Unassembled WGS sequence"/>
</dbReference>
<evidence type="ECO:0000313" key="10">
    <source>
        <dbReference type="Proteomes" id="UP000633263"/>
    </source>
</evidence>